<evidence type="ECO:0000313" key="1">
    <source>
        <dbReference type="EMBL" id="GFY05960.1"/>
    </source>
</evidence>
<protein>
    <submittedName>
        <fullName evidence="1">Uncharacterized protein</fullName>
    </submittedName>
</protein>
<organism evidence="1 2">
    <name type="scientific">Trichonephila clavipes</name>
    <name type="common">Golden silk orbweaver</name>
    <name type="synonym">Nephila clavipes</name>
    <dbReference type="NCBI Taxonomy" id="2585209"/>
    <lineage>
        <taxon>Eukaryota</taxon>
        <taxon>Metazoa</taxon>
        <taxon>Ecdysozoa</taxon>
        <taxon>Arthropoda</taxon>
        <taxon>Chelicerata</taxon>
        <taxon>Arachnida</taxon>
        <taxon>Araneae</taxon>
        <taxon>Araneomorphae</taxon>
        <taxon>Entelegynae</taxon>
        <taxon>Araneoidea</taxon>
        <taxon>Nephilidae</taxon>
        <taxon>Trichonephila</taxon>
    </lineage>
</organism>
<proteinExistence type="predicted"/>
<dbReference type="Proteomes" id="UP000887159">
    <property type="component" value="Unassembled WGS sequence"/>
</dbReference>
<evidence type="ECO:0000313" key="2">
    <source>
        <dbReference type="Proteomes" id="UP000887159"/>
    </source>
</evidence>
<gene>
    <name evidence="1" type="ORF">TNCV_3862651</name>
</gene>
<accession>A0A8X6VH87</accession>
<dbReference type="AlphaFoldDB" id="A0A8X6VH87"/>
<dbReference type="EMBL" id="BMAU01021256">
    <property type="protein sequence ID" value="GFY05960.1"/>
    <property type="molecule type" value="Genomic_DNA"/>
</dbReference>
<name>A0A8X6VH87_TRICX</name>
<reference evidence="1" key="1">
    <citation type="submission" date="2020-08" db="EMBL/GenBank/DDBJ databases">
        <title>Multicomponent nature underlies the extraordinary mechanical properties of spider dragline silk.</title>
        <authorList>
            <person name="Kono N."/>
            <person name="Nakamura H."/>
            <person name="Mori M."/>
            <person name="Yoshida Y."/>
            <person name="Ohtoshi R."/>
            <person name="Malay A.D."/>
            <person name="Moran D.A.P."/>
            <person name="Tomita M."/>
            <person name="Numata K."/>
            <person name="Arakawa K."/>
        </authorList>
    </citation>
    <scope>NUCLEOTIDE SEQUENCE</scope>
</reference>
<comment type="caution">
    <text evidence="1">The sequence shown here is derived from an EMBL/GenBank/DDBJ whole genome shotgun (WGS) entry which is preliminary data.</text>
</comment>
<sequence>MPTSAFKDLLKKWADVRAMVLELHPNQANVKEILTKVTLLSFEIATYHNYAPLRSAIHVLGTLQEVFFWNGVQKPRHVSLDVRNIVKSFPFKASLSSRNKKKSGG</sequence>
<keyword evidence="2" id="KW-1185">Reference proteome</keyword>